<dbReference type="RefSeq" id="WP_119267517.1">
    <property type="nucleotide sequence ID" value="NZ_CP063196.1"/>
</dbReference>
<dbReference type="InterPro" id="IPR006311">
    <property type="entry name" value="TAT_signal"/>
</dbReference>
<reference evidence="1" key="1">
    <citation type="submission" date="2020-10" db="EMBL/GenBank/DDBJ databases">
        <title>De novo genome project of the cellulose decomposer Thermobifida halotolerans type strain.</title>
        <authorList>
            <person name="Nagy I."/>
            <person name="Horvath B."/>
            <person name="Kukolya J."/>
            <person name="Nagy I."/>
            <person name="Orsini M."/>
        </authorList>
    </citation>
    <scope>NUCLEOTIDE SEQUENCE</scope>
    <source>
        <strain evidence="1">DSM 44931</strain>
    </source>
</reference>
<dbReference type="PROSITE" id="PS51257">
    <property type="entry name" value="PROKAR_LIPOPROTEIN"/>
    <property type="match status" value="1"/>
</dbReference>
<name>A0A399G9R1_9ACTN</name>
<accession>A0A399G9R1</accession>
<sequence length="209" mass="22200">MTIPPTRKRLRRAVAAAAAAATATALGACGGPDLSQYRAAAVPEEAPALDEGMLPPEPAEGAPVVERLEWKILRATAEYARELPLGTTAECPEIGDSQDRVEVTCTVTYRGLEVPWNAEVSNGGSVTTYSAEAAEGRAVARDVVEDCARHRSGAEHVRCDMDEVELIGPDYEDGDILCGWASEDGQGSLKFVPSSAPGMRDDFWLAPVD</sequence>
<protein>
    <submittedName>
        <fullName evidence="1">Uncharacterized protein</fullName>
    </submittedName>
</protein>
<proteinExistence type="predicted"/>
<evidence type="ECO:0000313" key="1">
    <source>
        <dbReference type="EMBL" id="UOE20639.1"/>
    </source>
</evidence>
<keyword evidence="2" id="KW-1185">Reference proteome</keyword>
<organism evidence="1 2">
    <name type="scientific">Thermobifida halotolerans</name>
    <dbReference type="NCBI Taxonomy" id="483545"/>
    <lineage>
        <taxon>Bacteria</taxon>
        <taxon>Bacillati</taxon>
        <taxon>Actinomycetota</taxon>
        <taxon>Actinomycetes</taxon>
        <taxon>Streptosporangiales</taxon>
        <taxon>Nocardiopsidaceae</taxon>
        <taxon>Thermobifida</taxon>
    </lineage>
</organism>
<dbReference type="Proteomes" id="UP000265719">
    <property type="component" value="Chromosome"/>
</dbReference>
<gene>
    <name evidence="1" type="ORF">NI17_005330</name>
</gene>
<dbReference type="EMBL" id="CP063196">
    <property type="protein sequence ID" value="UOE20639.1"/>
    <property type="molecule type" value="Genomic_DNA"/>
</dbReference>
<dbReference type="PROSITE" id="PS51318">
    <property type="entry name" value="TAT"/>
    <property type="match status" value="1"/>
</dbReference>
<evidence type="ECO:0000313" key="2">
    <source>
        <dbReference type="Proteomes" id="UP000265719"/>
    </source>
</evidence>
<dbReference type="AlphaFoldDB" id="A0A399G9R1"/>
<dbReference type="KEGG" id="thao:NI17_005330"/>